<gene>
    <name evidence="2" type="ORF">TCNE_LOCUS3638</name>
</gene>
<reference evidence="4" key="1">
    <citation type="submission" date="2016-06" db="UniProtKB">
        <authorList>
            <consortium name="WormBaseParasite"/>
        </authorList>
    </citation>
    <scope>IDENTIFICATION</scope>
</reference>
<feature type="region of interest" description="Disordered" evidence="1">
    <location>
        <begin position="48"/>
        <end position="90"/>
    </location>
</feature>
<proteinExistence type="predicted"/>
<feature type="compositionally biased region" description="Low complexity" evidence="1">
    <location>
        <begin position="72"/>
        <end position="88"/>
    </location>
</feature>
<organism evidence="3 4">
    <name type="scientific">Toxocara canis</name>
    <name type="common">Canine roundworm</name>
    <dbReference type="NCBI Taxonomy" id="6265"/>
    <lineage>
        <taxon>Eukaryota</taxon>
        <taxon>Metazoa</taxon>
        <taxon>Ecdysozoa</taxon>
        <taxon>Nematoda</taxon>
        <taxon>Chromadorea</taxon>
        <taxon>Rhabditida</taxon>
        <taxon>Spirurina</taxon>
        <taxon>Ascaridomorpha</taxon>
        <taxon>Ascaridoidea</taxon>
        <taxon>Toxocaridae</taxon>
        <taxon>Toxocara</taxon>
    </lineage>
</organism>
<reference evidence="2 3" key="2">
    <citation type="submission" date="2018-11" db="EMBL/GenBank/DDBJ databases">
        <authorList>
            <consortium name="Pathogen Informatics"/>
        </authorList>
    </citation>
    <scope>NUCLEOTIDE SEQUENCE [LARGE SCALE GENOMIC DNA]</scope>
</reference>
<sequence>MQSLLQASSNAQQGGTVPGVVPSMFSDSSASGLAGASQFPPPVNFPMPPLSSLGISQLAPPPPQMTIPQPPISTSSYSSNQQQNYASSHSDNICSCWWRCPLVKRIFRKSVPPNEFYRA</sequence>
<evidence type="ECO:0000313" key="3">
    <source>
        <dbReference type="Proteomes" id="UP000050794"/>
    </source>
</evidence>
<accession>A0A183U568</accession>
<protein>
    <submittedName>
        <fullName evidence="2 4">Uncharacterized protein</fullName>
    </submittedName>
</protein>
<evidence type="ECO:0000313" key="2">
    <source>
        <dbReference type="EMBL" id="VDM29355.1"/>
    </source>
</evidence>
<dbReference type="AlphaFoldDB" id="A0A183U568"/>
<evidence type="ECO:0000256" key="1">
    <source>
        <dbReference type="SAM" id="MobiDB-lite"/>
    </source>
</evidence>
<dbReference type="EMBL" id="UYWY01004867">
    <property type="protein sequence ID" value="VDM29355.1"/>
    <property type="molecule type" value="Genomic_DNA"/>
</dbReference>
<dbReference type="Proteomes" id="UP000050794">
    <property type="component" value="Unassembled WGS sequence"/>
</dbReference>
<name>A0A183U568_TOXCA</name>
<dbReference type="WBParaSite" id="TCNE_0000363801-mRNA-1">
    <property type="protein sequence ID" value="TCNE_0000363801-mRNA-1"/>
    <property type="gene ID" value="TCNE_0000363801"/>
</dbReference>
<keyword evidence="3" id="KW-1185">Reference proteome</keyword>
<evidence type="ECO:0000313" key="4">
    <source>
        <dbReference type="WBParaSite" id="TCNE_0000363801-mRNA-1"/>
    </source>
</evidence>
<feature type="compositionally biased region" description="Pro residues" evidence="1">
    <location>
        <begin position="59"/>
        <end position="71"/>
    </location>
</feature>
<feature type="compositionally biased region" description="Low complexity" evidence="1">
    <location>
        <begin position="1"/>
        <end position="13"/>
    </location>
</feature>
<feature type="region of interest" description="Disordered" evidence="1">
    <location>
        <begin position="1"/>
        <end position="23"/>
    </location>
</feature>